<dbReference type="SUPFAM" id="SSF158472">
    <property type="entry name" value="HAMP domain-like"/>
    <property type="match status" value="1"/>
</dbReference>
<proteinExistence type="predicted"/>
<dbReference type="InterPro" id="IPR003594">
    <property type="entry name" value="HATPase_dom"/>
</dbReference>
<evidence type="ECO:0000256" key="10">
    <source>
        <dbReference type="ARBA" id="ARBA00023012"/>
    </source>
</evidence>
<evidence type="ECO:0000256" key="7">
    <source>
        <dbReference type="ARBA" id="ARBA00022741"/>
    </source>
</evidence>
<evidence type="ECO:0000256" key="3">
    <source>
        <dbReference type="ARBA" id="ARBA00012438"/>
    </source>
</evidence>
<dbReference type="PROSITE" id="PS50885">
    <property type="entry name" value="HAMP"/>
    <property type="match status" value="1"/>
</dbReference>
<dbReference type="Gene3D" id="3.30.565.10">
    <property type="entry name" value="Histidine kinase-like ATPase, C-terminal domain"/>
    <property type="match status" value="1"/>
</dbReference>
<keyword evidence="6 15" id="KW-0808">Transferase</keyword>
<comment type="subcellular location">
    <subcellularLocation>
        <location evidence="2">Cell membrane</location>
        <topology evidence="2">Multi-pass membrane protein</topology>
    </subcellularLocation>
</comment>
<feature type="domain" description="HAMP" evidence="14">
    <location>
        <begin position="314"/>
        <end position="366"/>
    </location>
</feature>
<dbReference type="EMBL" id="JBHTAI010000017">
    <property type="protein sequence ID" value="MFC7151552.1"/>
    <property type="molecule type" value="Genomic_DNA"/>
</dbReference>
<evidence type="ECO:0000256" key="6">
    <source>
        <dbReference type="ARBA" id="ARBA00022679"/>
    </source>
</evidence>
<name>A0ABW2FE85_9BACL</name>
<reference evidence="16" key="1">
    <citation type="journal article" date="2019" name="Int. J. Syst. Evol. Microbiol.">
        <title>The Global Catalogue of Microorganisms (GCM) 10K type strain sequencing project: providing services to taxonomists for standard genome sequencing and annotation.</title>
        <authorList>
            <consortium name="The Broad Institute Genomics Platform"/>
            <consortium name="The Broad Institute Genome Sequencing Center for Infectious Disease"/>
            <person name="Wu L."/>
            <person name="Ma J."/>
        </authorList>
    </citation>
    <scope>NUCLEOTIDE SEQUENCE [LARGE SCALE GENOMIC DNA]</scope>
    <source>
        <strain evidence="16">KCTC 12907</strain>
    </source>
</reference>
<evidence type="ECO:0000256" key="1">
    <source>
        <dbReference type="ARBA" id="ARBA00000085"/>
    </source>
</evidence>
<keyword evidence="9" id="KW-0067">ATP-binding</keyword>
<protein>
    <recommendedName>
        <fullName evidence="3">histidine kinase</fullName>
        <ecNumber evidence="3">2.7.13.3</ecNumber>
    </recommendedName>
</protein>
<feature type="transmembrane region" description="Helical" evidence="12">
    <location>
        <begin position="12"/>
        <end position="33"/>
    </location>
</feature>
<gene>
    <name evidence="15" type="ORF">ACFQMJ_23695</name>
</gene>
<evidence type="ECO:0000256" key="12">
    <source>
        <dbReference type="SAM" id="Phobius"/>
    </source>
</evidence>
<evidence type="ECO:0000313" key="16">
    <source>
        <dbReference type="Proteomes" id="UP001596378"/>
    </source>
</evidence>
<dbReference type="Gene3D" id="1.10.8.500">
    <property type="entry name" value="HAMP domain in histidine kinase"/>
    <property type="match status" value="1"/>
</dbReference>
<keyword evidence="10" id="KW-0902">Two-component regulatory system</keyword>
<evidence type="ECO:0000313" key="15">
    <source>
        <dbReference type="EMBL" id="MFC7151552.1"/>
    </source>
</evidence>
<feature type="transmembrane region" description="Helical" evidence="12">
    <location>
        <begin position="295"/>
        <end position="317"/>
    </location>
</feature>
<dbReference type="PANTHER" id="PTHR34220:SF7">
    <property type="entry name" value="SENSOR HISTIDINE KINASE YPDA"/>
    <property type="match status" value="1"/>
</dbReference>
<keyword evidence="7" id="KW-0547">Nucleotide-binding</keyword>
<accession>A0ABW2FE85</accession>
<evidence type="ECO:0000256" key="9">
    <source>
        <dbReference type="ARBA" id="ARBA00022840"/>
    </source>
</evidence>
<dbReference type="CDD" id="cd06225">
    <property type="entry name" value="HAMP"/>
    <property type="match status" value="1"/>
</dbReference>
<dbReference type="Pfam" id="PF06580">
    <property type="entry name" value="His_kinase"/>
    <property type="match status" value="1"/>
</dbReference>
<evidence type="ECO:0000256" key="4">
    <source>
        <dbReference type="ARBA" id="ARBA00022475"/>
    </source>
</evidence>
<dbReference type="SUPFAM" id="SSF55874">
    <property type="entry name" value="ATPase domain of HSP90 chaperone/DNA topoisomerase II/histidine kinase"/>
    <property type="match status" value="1"/>
</dbReference>
<dbReference type="Gene3D" id="3.30.450.20">
    <property type="entry name" value="PAS domain"/>
    <property type="match status" value="1"/>
</dbReference>
<dbReference type="Pfam" id="PF00672">
    <property type="entry name" value="HAMP"/>
    <property type="match status" value="1"/>
</dbReference>
<dbReference type="GO" id="GO:0004673">
    <property type="term" value="F:protein histidine kinase activity"/>
    <property type="evidence" value="ECO:0007669"/>
    <property type="project" value="UniProtKB-EC"/>
</dbReference>
<dbReference type="RefSeq" id="WP_378050831.1">
    <property type="nucleotide sequence ID" value="NZ_JBHMDN010000029.1"/>
</dbReference>
<dbReference type="PANTHER" id="PTHR34220">
    <property type="entry name" value="SENSOR HISTIDINE KINASE YPDA"/>
    <property type="match status" value="1"/>
</dbReference>
<evidence type="ECO:0000256" key="11">
    <source>
        <dbReference type="ARBA" id="ARBA00023136"/>
    </source>
</evidence>
<dbReference type="Proteomes" id="UP001596378">
    <property type="component" value="Unassembled WGS sequence"/>
</dbReference>
<keyword evidence="8 15" id="KW-0418">Kinase</keyword>
<dbReference type="InterPro" id="IPR036890">
    <property type="entry name" value="HATPase_C_sf"/>
</dbReference>
<keyword evidence="12" id="KW-1133">Transmembrane helix</keyword>
<dbReference type="InterPro" id="IPR005467">
    <property type="entry name" value="His_kinase_dom"/>
</dbReference>
<dbReference type="InterPro" id="IPR050640">
    <property type="entry name" value="Bact_2-comp_sensor_kinase"/>
</dbReference>
<organism evidence="15 16">
    <name type="scientific">Cohnella cellulosilytica</name>
    <dbReference type="NCBI Taxonomy" id="986710"/>
    <lineage>
        <taxon>Bacteria</taxon>
        <taxon>Bacillati</taxon>
        <taxon>Bacillota</taxon>
        <taxon>Bacilli</taxon>
        <taxon>Bacillales</taxon>
        <taxon>Paenibacillaceae</taxon>
        <taxon>Cohnella</taxon>
    </lineage>
</organism>
<evidence type="ECO:0000256" key="8">
    <source>
        <dbReference type="ARBA" id="ARBA00022777"/>
    </source>
</evidence>
<dbReference type="SMART" id="SM00304">
    <property type="entry name" value="HAMP"/>
    <property type="match status" value="1"/>
</dbReference>
<dbReference type="PROSITE" id="PS50109">
    <property type="entry name" value="HIS_KIN"/>
    <property type="match status" value="1"/>
</dbReference>
<keyword evidence="11 12" id="KW-0472">Membrane</keyword>
<comment type="catalytic activity">
    <reaction evidence="1">
        <text>ATP + protein L-histidine = ADP + protein N-phospho-L-histidine.</text>
        <dbReference type="EC" id="2.7.13.3"/>
    </reaction>
</comment>
<evidence type="ECO:0000256" key="2">
    <source>
        <dbReference type="ARBA" id="ARBA00004651"/>
    </source>
</evidence>
<dbReference type="EC" id="2.7.13.3" evidence="3"/>
<dbReference type="InterPro" id="IPR003660">
    <property type="entry name" value="HAMP_dom"/>
</dbReference>
<keyword evidence="12" id="KW-0812">Transmembrane</keyword>
<comment type="caution">
    <text evidence="15">The sequence shown here is derived from an EMBL/GenBank/DDBJ whole genome shotgun (WGS) entry which is preliminary data.</text>
</comment>
<evidence type="ECO:0000256" key="5">
    <source>
        <dbReference type="ARBA" id="ARBA00022553"/>
    </source>
</evidence>
<dbReference type="InterPro" id="IPR010559">
    <property type="entry name" value="Sig_transdc_His_kin_internal"/>
</dbReference>
<keyword evidence="5" id="KW-0597">Phosphoprotein</keyword>
<sequence>MLKPKFFSLQYKIMIFSLVIVLIPLTIVGGFSYKKSTDVIEEKVSLSNFNTVQQIADNINFVFSDMKNSMLYLWQNEAFMNHFTIPEAEIKRSPNLRLSAQNAVNTFVVFRPGIFSIYVQGMNGLVFDSASSTNTIAPEQEQKLLALRGEGQWIADVVQEYNRNDVRVFAYVKVLKNIDDLSEDLAILKINVAEEQISDIYKGKLLSGSGDFFIVDENKTIISALDKAKIGTKLAAAYDDPRLYERTSGYFQAELDGAPYIETHYDLARPGWKLINLVPMNELFSDTKMIGNVTLYVMLGCFVFCLMMIVLFSHNVLGPLNRIRKSMRAVEKENFDVNIPIKGNDEIALISASFNRMSQRLDELINEVYAGQIKRKEAELKALQAQINPHFLYNTLDTIYWMCRMEKANESSDLIQALSKLFRLSLNSGNELTSVERELEHLKSYMTIQKKRYEDSVEFDIQTSGELESCKVVKLVLQPLVENAIVHGIEPKGSGGTIRIRIGREDGQLVYRITDDGVGADETELLSLLQKVRQGNRGFGLKNVHDRIQLFFGAEYGLSFRTEAGGGLTVTVRQPYLQGGEPHDEIAAGG</sequence>
<evidence type="ECO:0000259" key="14">
    <source>
        <dbReference type="PROSITE" id="PS50885"/>
    </source>
</evidence>
<dbReference type="Pfam" id="PF02518">
    <property type="entry name" value="HATPase_c"/>
    <property type="match status" value="1"/>
</dbReference>
<evidence type="ECO:0000259" key="13">
    <source>
        <dbReference type="PROSITE" id="PS50109"/>
    </source>
</evidence>
<feature type="domain" description="Histidine kinase" evidence="13">
    <location>
        <begin position="476"/>
        <end position="578"/>
    </location>
</feature>
<keyword evidence="4" id="KW-1003">Cell membrane</keyword>
<keyword evidence="16" id="KW-1185">Reference proteome</keyword>